<keyword evidence="1" id="KW-0539">Nucleus</keyword>
<accession>A0A3P6DLX8</accession>
<keyword evidence="2" id="KW-0812">Transmembrane</keyword>
<dbReference type="GO" id="GO:0003676">
    <property type="term" value="F:nucleic acid binding"/>
    <property type="evidence" value="ECO:0007669"/>
    <property type="project" value="InterPro"/>
</dbReference>
<dbReference type="EMBL" id="LR031875">
    <property type="protein sequence ID" value="VDD32403.1"/>
    <property type="molecule type" value="Genomic_DNA"/>
</dbReference>
<dbReference type="InterPro" id="IPR013978">
    <property type="entry name" value="MEKHLA"/>
</dbReference>
<reference evidence="4" key="1">
    <citation type="submission" date="2018-11" db="EMBL/GenBank/DDBJ databases">
        <authorList>
            <consortium name="Genoscope - CEA"/>
            <person name="William W."/>
        </authorList>
    </citation>
    <scope>NUCLEOTIDE SEQUENCE</scope>
</reference>
<proteinExistence type="predicted"/>
<gene>
    <name evidence="4" type="ORF">BOLC9T57726H</name>
</gene>
<keyword evidence="2" id="KW-0472">Membrane</keyword>
<dbReference type="AlphaFoldDB" id="A0A3P6DLX8"/>
<dbReference type="Pfam" id="PF08670">
    <property type="entry name" value="MEKHLA"/>
    <property type="match status" value="1"/>
</dbReference>
<protein>
    <recommendedName>
        <fullName evidence="3">MEKHLA domain-containing protein</fullName>
    </recommendedName>
</protein>
<keyword evidence="2" id="KW-1133">Transmembrane helix</keyword>
<sequence length="190" mass="21437">MRFHRDCKRRSNLRNDSQDRKTFDVGTNLFIGNLGSDVDEKIVYDTFSTFGELVALLLILNHNLGSELVNDCLSWKQDSVETYMESPRCHLVLLFKVFMFANQAGLDMLETTLVALQDIALEKIFDESGRKALCSDFAKLMQQEFACLPSGICLSTMGDMPLMNKLLLGKCLLYPITTIIIICIVLLSPL</sequence>
<evidence type="ECO:0000313" key="4">
    <source>
        <dbReference type="EMBL" id="VDD32403.1"/>
    </source>
</evidence>
<dbReference type="InterPro" id="IPR012677">
    <property type="entry name" value="Nucleotide-bd_a/b_plait_sf"/>
</dbReference>
<name>A0A3P6DLX8_BRAOL</name>
<evidence type="ECO:0000256" key="1">
    <source>
        <dbReference type="ARBA" id="ARBA00023242"/>
    </source>
</evidence>
<dbReference type="PANTHER" id="PTHR45950">
    <property type="entry name" value="HOMEOBOX-LEUCINE ZIPPER PROTEIN ATHB-14"/>
    <property type="match status" value="1"/>
</dbReference>
<dbReference type="Gene3D" id="3.30.70.330">
    <property type="match status" value="1"/>
</dbReference>
<dbReference type="PANTHER" id="PTHR45950:SF10">
    <property type="entry name" value="HOMEOBOX-LEUCINE ZIPPER PROTEIN REVOLUTA"/>
    <property type="match status" value="1"/>
</dbReference>
<dbReference type="InterPro" id="IPR035979">
    <property type="entry name" value="RBD_domain_sf"/>
</dbReference>
<evidence type="ECO:0000259" key="3">
    <source>
        <dbReference type="Pfam" id="PF08670"/>
    </source>
</evidence>
<dbReference type="SUPFAM" id="SSF54928">
    <property type="entry name" value="RNA-binding domain, RBD"/>
    <property type="match status" value="1"/>
</dbReference>
<feature type="domain" description="MEKHLA" evidence="3">
    <location>
        <begin position="89"/>
        <end position="160"/>
    </location>
</feature>
<organism evidence="4">
    <name type="scientific">Brassica oleracea</name>
    <name type="common">Wild cabbage</name>
    <dbReference type="NCBI Taxonomy" id="3712"/>
    <lineage>
        <taxon>Eukaryota</taxon>
        <taxon>Viridiplantae</taxon>
        <taxon>Streptophyta</taxon>
        <taxon>Embryophyta</taxon>
        <taxon>Tracheophyta</taxon>
        <taxon>Spermatophyta</taxon>
        <taxon>Magnoliopsida</taxon>
        <taxon>eudicotyledons</taxon>
        <taxon>Gunneridae</taxon>
        <taxon>Pentapetalae</taxon>
        <taxon>rosids</taxon>
        <taxon>malvids</taxon>
        <taxon>Brassicales</taxon>
        <taxon>Brassicaceae</taxon>
        <taxon>Brassiceae</taxon>
        <taxon>Brassica</taxon>
    </lineage>
</organism>
<evidence type="ECO:0000256" key="2">
    <source>
        <dbReference type="SAM" id="Phobius"/>
    </source>
</evidence>
<feature type="transmembrane region" description="Helical" evidence="2">
    <location>
        <begin position="167"/>
        <end position="187"/>
    </location>
</feature>
<dbReference type="InterPro" id="IPR044830">
    <property type="entry name" value="HD-Zip_III"/>
</dbReference>
<dbReference type="GO" id="GO:0003700">
    <property type="term" value="F:DNA-binding transcription factor activity"/>
    <property type="evidence" value="ECO:0007669"/>
    <property type="project" value="InterPro"/>
</dbReference>